<feature type="chain" id="PRO_5040258058" evidence="2">
    <location>
        <begin position="18"/>
        <end position="417"/>
    </location>
</feature>
<accession>A0A9P8Y9I7</accession>
<dbReference type="AlphaFoldDB" id="A0A9P8Y9I7"/>
<name>A0A9P8Y9I7_9PEZI</name>
<evidence type="ECO:0000256" key="2">
    <source>
        <dbReference type="SAM" id="SignalP"/>
    </source>
</evidence>
<evidence type="ECO:0000313" key="4">
    <source>
        <dbReference type="Proteomes" id="UP000756346"/>
    </source>
</evidence>
<evidence type="ECO:0000256" key="1">
    <source>
        <dbReference type="SAM" id="MobiDB-lite"/>
    </source>
</evidence>
<feature type="compositionally biased region" description="Pro residues" evidence="1">
    <location>
        <begin position="31"/>
        <end position="60"/>
    </location>
</feature>
<feature type="region of interest" description="Disordered" evidence="1">
    <location>
        <begin position="19"/>
        <end position="66"/>
    </location>
</feature>
<proteinExistence type="predicted"/>
<evidence type="ECO:0000313" key="3">
    <source>
        <dbReference type="EMBL" id="KAH7033664.1"/>
    </source>
</evidence>
<keyword evidence="2" id="KW-0732">Signal</keyword>
<reference evidence="3" key="1">
    <citation type="journal article" date="2021" name="Nat. Commun.">
        <title>Genetic determinants of endophytism in the Arabidopsis root mycobiome.</title>
        <authorList>
            <person name="Mesny F."/>
            <person name="Miyauchi S."/>
            <person name="Thiergart T."/>
            <person name="Pickel B."/>
            <person name="Atanasova L."/>
            <person name="Karlsson M."/>
            <person name="Huettel B."/>
            <person name="Barry K.W."/>
            <person name="Haridas S."/>
            <person name="Chen C."/>
            <person name="Bauer D."/>
            <person name="Andreopoulos W."/>
            <person name="Pangilinan J."/>
            <person name="LaButti K."/>
            <person name="Riley R."/>
            <person name="Lipzen A."/>
            <person name="Clum A."/>
            <person name="Drula E."/>
            <person name="Henrissat B."/>
            <person name="Kohler A."/>
            <person name="Grigoriev I.V."/>
            <person name="Martin F.M."/>
            <person name="Hacquard S."/>
        </authorList>
    </citation>
    <scope>NUCLEOTIDE SEQUENCE</scope>
    <source>
        <strain evidence="3">MPI-CAGE-CH-0230</strain>
    </source>
</reference>
<dbReference type="InterPro" id="IPR036278">
    <property type="entry name" value="Sialidase_sf"/>
</dbReference>
<protein>
    <submittedName>
        <fullName evidence="3">Sialidase</fullName>
    </submittedName>
</protein>
<dbReference type="Gene3D" id="2.120.10.10">
    <property type="match status" value="1"/>
</dbReference>
<dbReference type="CDD" id="cd15482">
    <property type="entry name" value="Sialidase_non-viral"/>
    <property type="match status" value="1"/>
</dbReference>
<dbReference type="EMBL" id="JAGTJQ010000004">
    <property type="protein sequence ID" value="KAH7033664.1"/>
    <property type="molecule type" value="Genomic_DNA"/>
</dbReference>
<dbReference type="GeneID" id="70179333"/>
<organism evidence="3 4">
    <name type="scientific">Microdochium trichocladiopsis</name>
    <dbReference type="NCBI Taxonomy" id="1682393"/>
    <lineage>
        <taxon>Eukaryota</taxon>
        <taxon>Fungi</taxon>
        <taxon>Dikarya</taxon>
        <taxon>Ascomycota</taxon>
        <taxon>Pezizomycotina</taxon>
        <taxon>Sordariomycetes</taxon>
        <taxon>Xylariomycetidae</taxon>
        <taxon>Xylariales</taxon>
        <taxon>Microdochiaceae</taxon>
        <taxon>Microdochium</taxon>
    </lineage>
</organism>
<dbReference type="RefSeq" id="XP_046014496.1">
    <property type="nucleotide sequence ID" value="XM_046149787.1"/>
</dbReference>
<gene>
    <name evidence="3" type="ORF">B0I36DRAFT_240748</name>
</gene>
<dbReference type="SUPFAM" id="SSF50939">
    <property type="entry name" value="Sialidases"/>
    <property type="match status" value="1"/>
</dbReference>
<keyword evidence="4" id="KW-1185">Reference proteome</keyword>
<feature type="signal peptide" evidence="2">
    <location>
        <begin position="1"/>
        <end position="17"/>
    </location>
</feature>
<dbReference type="PANTHER" id="PTHR38792:SF1">
    <property type="entry name" value="BNR_ASP-BOX REPEAT PROTEIN"/>
    <property type="match status" value="1"/>
</dbReference>
<dbReference type="OrthoDB" id="2130735at2759"/>
<dbReference type="Proteomes" id="UP000756346">
    <property type="component" value="Unassembled WGS sequence"/>
</dbReference>
<sequence length="417" mass="45164">MLGKFLFAALLVQPLFAAPTTPHEPGTDCPADPPGPPGGPGGPGGPPGGPGGPPGGPGKPKPWGFFTNNTIYQTTGSEAITYPRYAELEDSTILATASLMGHSPGYFPVFESKDGGASWKYISNLTDQVNGWGMSAQPAITELTEDLGKYKKGTILAGGNSWSNNGTRIDLYASTNRGRSWEFVSHVASGGRPNTTNGATPVWEPYFMVYNHQLVCYYSDQRDPKHGQKLSHQTSRDLVHWSAPVDDVAYDEYIARPGMTVVAYIKPTKKWILVHEFPVGNSSSHGSHYPVYYRLADSPLDFRHSEGLPIVIDGSFAPNASPYVVWSPLGGPFGTIVVSDADNRQVYTNRFGGDVNKWESHATPAGAVYSRAIQIFKKRPDHLMIYGGETFDDFGLGLHTPFSATVINLNDLLKSKP</sequence>
<dbReference type="PANTHER" id="PTHR38792">
    <property type="entry name" value="BNR/ASP-BOX REPEAT DOMAIN PROTEIN (AFU_ORTHOLOGUE AFUA_7G06430)-RELATED"/>
    <property type="match status" value="1"/>
</dbReference>
<comment type="caution">
    <text evidence="3">The sequence shown here is derived from an EMBL/GenBank/DDBJ whole genome shotgun (WGS) entry which is preliminary data.</text>
</comment>